<reference evidence="4 5" key="1">
    <citation type="journal article" date="2005" name="Nature">
        <title>The genome of the social amoeba Dictyostelium discoideum.</title>
        <authorList>
            <consortium name="The Dictyostelium discoideum Sequencing Consortium"/>
            <person name="Eichinger L."/>
            <person name="Pachebat J.A."/>
            <person name="Glockner G."/>
            <person name="Rajandream M.A."/>
            <person name="Sucgang R."/>
            <person name="Berriman M."/>
            <person name="Song J."/>
            <person name="Olsen R."/>
            <person name="Szafranski K."/>
            <person name="Xu Q."/>
            <person name="Tunggal B."/>
            <person name="Kummerfeld S."/>
            <person name="Madera M."/>
            <person name="Konfortov B.A."/>
            <person name="Rivero F."/>
            <person name="Bankier A.T."/>
            <person name="Lehmann R."/>
            <person name="Hamlin N."/>
            <person name="Davies R."/>
            <person name="Gaudet P."/>
            <person name="Fey P."/>
            <person name="Pilcher K."/>
            <person name="Chen G."/>
            <person name="Saunders D."/>
            <person name="Sodergren E."/>
            <person name="Davis P."/>
            <person name="Kerhornou A."/>
            <person name="Nie X."/>
            <person name="Hall N."/>
            <person name="Anjard C."/>
            <person name="Hemphill L."/>
            <person name="Bason N."/>
            <person name="Farbrother P."/>
            <person name="Desany B."/>
            <person name="Just E."/>
            <person name="Morio T."/>
            <person name="Rost R."/>
            <person name="Churcher C."/>
            <person name="Cooper J."/>
            <person name="Haydock S."/>
            <person name="van Driessche N."/>
            <person name="Cronin A."/>
            <person name="Goodhead I."/>
            <person name="Muzny D."/>
            <person name="Mourier T."/>
            <person name="Pain A."/>
            <person name="Lu M."/>
            <person name="Harper D."/>
            <person name="Lindsay R."/>
            <person name="Hauser H."/>
            <person name="James K."/>
            <person name="Quiles M."/>
            <person name="Madan Babu M."/>
            <person name="Saito T."/>
            <person name="Buchrieser C."/>
            <person name="Wardroper A."/>
            <person name="Felder M."/>
            <person name="Thangavelu M."/>
            <person name="Johnson D."/>
            <person name="Knights A."/>
            <person name="Loulseged H."/>
            <person name="Mungall K."/>
            <person name="Oliver K."/>
            <person name="Price C."/>
            <person name="Quail M.A."/>
            <person name="Urushihara H."/>
            <person name="Hernandez J."/>
            <person name="Rabbinowitsch E."/>
            <person name="Steffen D."/>
            <person name="Sanders M."/>
            <person name="Ma J."/>
            <person name="Kohara Y."/>
            <person name="Sharp S."/>
            <person name="Simmonds M."/>
            <person name="Spiegler S."/>
            <person name="Tivey A."/>
            <person name="Sugano S."/>
            <person name="White B."/>
            <person name="Walker D."/>
            <person name="Woodward J."/>
            <person name="Winckler T."/>
            <person name="Tanaka Y."/>
            <person name="Shaulsky G."/>
            <person name="Schleicher M."/>
            <person name="Weinstock G."/>
            <person name="Rosenthal A."/>
            <person name="Cox E.C."/>
            <person name="Chisholm R.L."/>
            <person name="Gibbs R."/>
            <person name="Loomis W.F."/>
            <person name="Platzer M."/>
            <person name="Kay R.R."/>
            <person name="Williams J."/>
            <person name="Dear P.H."/>
            <person name="Noegel A.A."/>
            <person name="Barrell B."/>
            <person name="Kuspa A."/>
        </authorList>
    </citation>
    <scope>NUCLEOTIDE SEQUENCE [LARGE SCALE GENOMIC DNA]</scope>
    <source>
        <strain evidence="4 5">AX4</strain>
    </source>
</reference>
<dbReference type="AlphaFoldDB" id="Q54MY0"/>
<dbReference type="HOGENOM" id="CLU_615991_0_0_1"/>
<keyword evidence="2" id="KW-1133">Transmembrane helix</keyword>
<evidence type="ECO:0000259" key="3">
    <source>
        <dbReference type="PROSITE" id="PS50076"/>
    </source>
</evidence>
<organism evidence="4 5">
    <name type="scientific">Dictyostelium discoideum</name>
    <name type="common">Social amoeba</name>
    <dbReference type="NCBI Taxonomy" id="44689"/>
    <lineage>
        <taxon>Eukaryota</taxon>
        <taxon>Amoebozoa</taxon>
        <taxon>Evosea</taxon>
        <taxon>Eumycetozoa</taxon>
        <taxon>Dictyostelia</taxon>
        <taxon>Dictyosteliales</taxon>
        <taxon>Dictyosteliaceae</taxon>
        <taxon>Dictyostelium</taxon>
    </lineage>
</organism>
<dbReference type="PhylomeDB" id="Q54MY0"/>
<dbReference type="Proteomes" id="UP000002195">
    <property type="component" value="Unassembled WGS sequence"/>
</dbReference>
<name>Q54MY0_DICDI</name>
<dbReference type="InParanoid" id="Q54MY0"/>
<keyword evidence="5" id="KW-1185">Reference proteome</keyword>
<dbReference type="KEGG" id="ddi:DDB_G0285613"/>
<dbReference type="InterPro" id="IPR036869">
    <property type="entry name" value="J_dom_sf"/>
</dbReference>
<proteinExistence type="predicted"/>
<evidence type="ECO:0000313" key="4">
    <source>
        <dbReference type="EMBL" id="EAL64644.1"/>
    </source>
</evidence>
<feature type="transmembrane region" description="Helical" evidence="2">
    <location>
        <begin position="249"/>
        <end position="269"/>
    </location>
</feature>
<dbReference type="EMBL" id="AAFI02000079">
    <property type="protein sequence ID" value="EAL64644.1"/>
    <property type="molecule type" value="Genomic_DNA"/>
</dbReference>
<feature type="domain" description="J" evidence="3">
    <location>
        <begin position="24"/>
        <end position="103"/>
    </location>
</feature>
<gene>
    <name evidence="4" type="ORF">DDB_G0285613</name>
</gene>
<dbReference type="InterPro" id="IPR001623">
    <property type="entry name" value="DnaJ_domain"/>
</dbReference>
<evidence type="ECO:0000256" key="2">
    <source>
        <dbReference type="SAM" id="Phobius"/>
    </source>
</evidence>
<dbReference type="PROSITE" id="PS50076">
    <property type="entry name" value="DNAJ_2"/>
    <property type="match status" value="1"/>
</dbReference>
<dbReference type="GeneID" id="8625211"/>
<keyword evidence="2" id="KW-0472">Membrane</keyword>
<protein>
    <submittedName>
        <fullName evidence="4">DNAJ heat shock N-terminal domain-containing protein</fullName>
    </submittedName>
</protein>
<evidence type="ECO:0000256" key="1">
    <source>
        <dbReference type="SAM" id="MobiDB-lite"/>
    </source>
</evidence>
<keyword evidence="2" id="KW-0812">Transmembrane</keyword>
<dbReference type="PaxDb" id="44689-DDB0252622"/>
<feature type="region of interest" description="Disordered" evidence="1">
    <location>
        <begin position="114"/>
        <end position="143"/>
    </location>
</feature>
<dbReference type="RefSeq" id="XP_638163.1">
    <property type="nucleotide sequence ID" value="XM_633071.1"/>
</dbReference>
<dbReference type="Gene3D" id="1.10.287.110">
    <property type="entry name" value="DnaJ domain"/>
    <property type="match status" value="1"/>
</dbReference>
<accession>Q54MY0</accession>
<keyword evidence="4" id="KW-0346">Stress response</keyword>
<sequence>MKKKVLLHTQVELDELKEYMLSGDPYGNLNLNKNETTKDPRLIEKSYKVLIRKHKIAMSEKRKQETKPNKDELERDEEHFIKLTNSYKLLSNRRMKELYDHYYYEKMVKINKSNEKNESNPSFSKSLSSTSTSASTSTTTSQTSQTSRSHTLLLLKDLSHLLMNITYYPIREYCYFIQSSVNINGGFDENVFNFKELPKYGLGKLYRGILLSSIGLNQLNAFRSIILSKVAGGLLQLKPHSLVGRILRFASKFAVLIPFCLVVDVYVLAPTEYSLIKVIRDCILKRGGDGIKFSNLYYSLFPSLSILVSKKLIRGSVEFLKERISKKYENNKESKKLAILNSLFSNVGLLSSFLCCPLQVIYIQYPKLIINSYLENNISSIPSPTLNPISIAIEIYKNNNNSLSKFFCGLVPYILSNVYLHYITSAAIINTNNKKSTYDYFDIFS</sequence>
<dbReference type="dictyBase" id="DDB_G0285613"/>
<dbReference type="SUPFAM" id="SSF46565">
    <property type="entry name" value="Chaperone J-domain"/>
    <property type="match status" value="1"/>
</dbReference>
<dbReference type="VEuPathDB" id="AmoebaDB:DDB_G0285613"/>
<feature type="compositionally biased region" description="Low complexity" evidence="1">
    <location>
        <begin position="119"/>
        <end position="143"/>
    </location>
</feature>
<evidence type="ECO:0000313" key="5">
    <source>
        <dbReference type="Proteomes" id="UP000002195"/>
    </source>
</evidence>
<comment type="caution">
    <text evidence="4">The sequence shown here is derived from an EMBL/GenBank/DDBJ whole genome shotgun (WGS) entry which is preliminary data.</text>
</comment>